<keyword evidence="5 9" id="KW-0064">Aspartyl protease</keyword>
<reference evidence="11" key="2">
    <citation type="submission" date="2021-04" db="EMBL/GenBank/DDBJ databases">
        <authorList>
            <person name="Gilroy R."/>
        </authorList>
    </citation>
    <scope>NUCLEOTIDE SEQUENCE</scope>
    <source>
        <strain evidence="11">CHK178-16964</strain>
    </source>
</reference>
<gene>
    <name evidence="9" type="primary">lspA</name>
    <name evidence="11" type="ORF">IAA07_11235</name>
</gene>
<evidence type="ECO:0000256" key="8">
    <source>
        <dbReference type="ARBA" id="ARBA00023136"/>
    </source>
</evidence>
<comment type="pathway">
    <text evidence="9">Protein modification; lipoprotein biosynthesis (signal peptide cleavage).</text>
</comment>
<evidence type="ECO:0000256" key="1">
    <source>
        <dbReference type="ARBA" id="ARBA00006139"/>
    </source>
</evidence>
<comment type="caution">
    <text evidence="9">Lacks conserved residue(s) required for the propagation of feature annotation.</text>
</comment>
<feature type="active site" evidence="9">
    <location>
        <position position="114"/>
    </location>
</feature>
<keyword evidence="7 9" id="KW-1133">Transmembrane helix</keyword>
<dbReference type="GO" id="GO:0006508">
    <property type="term" value="P:proteolysis"/>
    <property type="evidence" value="ECO:0007669"/>
    <property type="project" value="UniProtKB-KW"/>
</dbReference>
<evidence type="ECO:0000256" key="4">
    <source>
        <dbReference type="ARBA" id="ARBA00022692"/>
    </source>
</evidence>
<evidence type="ECO:0000256" key="5">
    <source>
        <dbReference type="ARBA" id="ARBA00022750"/>
    </source>
</evidence>
<keyword evidence="3 9" id="KW-0645">Protease</keyword>
<accession>A0A9D2KN82</accession>
<reference evidence="11" key="1">
    <citation type="journal article" date="2021" name="PeerJ">
        <title>Extensive microbial diversity within the chicken gut microbiome revealed by metagenomics and culture.</title>
        <authorList>
            <person name="Gilroy R."/>
            <person name="Ravi A."/>
            <person name="Getino M."/>
            <person name="Pursley I."/>
            <person name="Horton D.L."/>
            <person name="Alikhan N.F."/>
            <person name="Baker D."/>
            <person name="Gharbi K."/>
            <person name="Hall N."/>
            <person name="Watson M."/>
            <person name="Adriaenssens E.M."/>
            <person name="Foster-Nyarko E."/>
            <person name="Jarju S."/>
            <person name="Secka A."/>
            <person name="Antonio M."/>
            <person name="Oren A."/>
            <person name="Chaudhuri R.R."/>
            <person name="La Ragione R."/>
            <person name="Hildebrand F."/>
            <person name="Pallen M.J."/>
        </authorList>
    </citation>
    <scope>NUCLEOTIDE SEQUENCE</scope>
    <source>
        <strain evidence="11">CHK178-16964</strain>
    </source>
</reference>
<evidence type="ECO:0000256" key="6">
    <source>
        <dbReference type="ARBA" id="ARBA00022801"/>
    </source>
</evidence>
<comment type="subcellular location">
    <subcellularLocation>
        <location evidence="9">Cell membrane</location>
        <topology evidence="9">Multi-pass membrane protein</topology>
    </subcellularLocation>
</comment>
<dbReference type="GO" id="GO:0005886">
    <property type="term" value="C:plasma membrane"/>
    <property type="evidence" value="ECO:0007669"/>
    <property type="project" value="UniProtKB-SubCell"/>
</dbReference>
<keyword evidence="2 9" id="KW-1003">Cell membrane</keyword>
<evidence type="ECO:0000256" key="10">
    <source>
        <dbReference type="RuleBase" id="RU004181"/>
    </source>
</evidence>
<dbReference type="EC" id="3.4.23.36" evidence="9"/>
<comment type="caution">
    <text evidence="11">The sequence shown here is derived from an EMBL/GenBank/DDBJ whole genome shotgun (WGS) entry which is preliminary data.</text>
</comment>
<dbReference type="PANTHER" id="PTHR33695">
    <property type="entry name" value="LIPOPROTEIN SIGNAL PEPTIDASE"/>
    <property type="match status" value="1"/>
</dbReference>
<proteinExistence type="inferred from homology"/>
<comment type="function">
    <text evidence="9">This protein specifically catalyzes the removal of signal peptides from prolipoproteins.</text>
</comment>
<dbReference type="EMBL" id="DWZA01000097">
    <property type="protein sequence ID" value="HJA72127.1"/>
    <property type="molecule type" value="Genomic_DNA"/>
</dbReference>
<evidence type="ECO:0000256" key="7">
    <source>
        <dbReference type="ARBA" id="ARBA00022989"/>
    </source>
</evidence>
<dbReference type="InterPro" id="IPR001872">
    <property type="entry name" value="Peptidase_A8"/>
</dbReference>
<dbReference type="Proteomes" id="UP000823900">
    <property type="component" value="Unassembled WGS sequence"/>
</dbReference>
<organism evidence="11 12">
    <name type="scientific">Candidatus Lachnoclostridium stercoravium</name>
    <dbReference type="NCBI Taxonomy" id="2838633"/>
    <lineage>
        <taxon>Bacteria</taxon>
        <taxon>Bacillati</taxon>
        <taxon>Bacillota</taxon>
        <taxon>Clostridia</taxon>
        <taxon>Lachnospirales</taxon>
        <taxon>Lachnospiraceae</taxon>
    </lineage>
</organism>
<feature type="transmembrane region" description="Helical" evidence="9">
    <location>
        <begin position="126"/>
        <end position="148"/>
    </location>
</feature>
<dbReference type="PRINTS" id="PR00781">
    <property type="entry name" value="LIPOSIGPTASE"/>
</dbReference>
<keyword evidence="6 9" id="KW-0378">Hydrolase</keyword>
<dbReference type="GO" id="GO:0004190">
    <property type="term" value="F:aspartic-type endopeptidase activity"/>
    <property type="evidence" value="ECO:0007669"/>
    <property type="project" value="UniProtKB-UniRule"/>
</dbReference>
<dbReference type="AlphaFoldDB" id="A0A9D2KN82"/>
<comment type="catalytic activity">
    <reaction evidence="9">
        <text>Release of signal peptides from bacterial membrane prolipoproteins. Hydrolyzes -Xaa-Yaa-Zaa-|-(S,diacylglyceryl)Cys-, in which Xaa is hydrophobic (preferably Leu), and Yaa (Ala or Ser) and Zaa (Gly or Ala) have small, neutral side chains.</text>
        <dbReference type="EC" id="3.4.23.36"/>
    </reaction>
</comment>
<keyword evidence="4 9" id="KW-0812">Transmembrane</keyword>
<name>A0A9D2KN82_9FIRM</name>
<evidence type="ECO:0000256" key="2">
    <source>
        <dbReference type="ARBA" id="ARBA00022475"/>
    </source>
</evidence>
<evidence type="ECO:0000313" key="12">
    <source>
        <dbReference type="Proteomes" id="UP000823900"/>
    </source>
</evidence>
<evidence type="ECO:0000256" key="9">
    <source>
        <dbReference type="HAMAP-Rule" id="MF_00161"/>
    </source>
</evidence>
<keyword evidence="8 9" id="KW-0472">Membrane</keyword>
<dbReference type="PANTHER" id="PTHR33695:SF1">
    <property type="entry name" value="LIPOPROTEIN SIGNAL PEPTIDASE"/>
    <property type="match status" value="1"/>
</dbReference>
<feature type="transmembrane region" description="Helical" evidence="9">
    <location>
        <begin position="60"/>
        <end position="80"/>
    </location>
</feature>
<evidence type="ECO:0000256" key="3">
    <source>
        <dbReference type="ARBA" id="ARBA00022670"/>
    </source>
</evidence>
<sequence length="155" mass="17690">MVFFFLIAALAAADLLIKAEIESREGKDFPKPLDKRGWITLHKSHNPGLPFGLLKKNEEAVRMIPVAMASALGGILVWLLQRRGHLYEKLAYSITIGGALSNLYDRFRRHYVVDYFSINYGRLKKVIFNLGDMMIFAGSLLILIHELWESIRDGR</sequence>
<protein>
    <recommendedName>
        <fullName evidence="9">Lipoprotein signal peptidase</fullName>
        <ecNumber evidence="9">3.4.23.36</ecNumber>
    </recommendedName>
    <alternativeName>
        <fullName evidence="9">Prolipoprotein signal peptidase</fullName>
    </alternativeName>
    <alternativeName>
        <fullName evidence="9">Signal peptidase II</fullName>
        <shortName evidence="9">SPase II</shortName>
    </alternativeName>
</protein>
<comment type="similarity">
    <text evidence="1 9 10">Belongs to the peptidase A8 family.</text>
</comment>
<evidence type="ECO:0000313" key="11">
    <source>
        <dbReference type="EMBL" id="HJA72127.1"/>
    </source>
</evidence>
<dbReference type="HAMAP" id="MF_00161">
    <property type="entry name" value="LspA"/>
    <property type="match status" value="1"/>
</dbReference>
<dbReference type="Pfam" id="PF01252">
    <property type="entry name" value="Peptidase_A8"/>
    <property type="match status" value="1"/>
</dbReference>
<feature type="active site" evidence="9">
    <location>
        <position position="132"/>
    </location>
</feature>